<feature type="compositionally biased region" description="Polar residues" evidence="3">
    <location>
        <begin position="177"/>
        <end position="186"/>
    </location>
</feature>
<accession>A0A6A3CQE3</accession>
<dbReference type="InterPro" id="IPR014977">
    <property type="entry name" value="WRC_dom"/>
</dbReference>
<feature type="domain" description="WRC" evidence="4">
    <location>
        <begin position="119"/>
        <end position="163"/>
    </location>
</feature>
<gene>
    <name evidence="5" type="ORF">F3Y22_tig00002840pilonHSYRG00498</name>
</gene>
<keyword evidence="1" id="KW-0539">Nucleus</keyword>
<evidence type="ECO:0000256" key="2">
    <source>
        <dbReference type="PROSITE-ProRule" id="PRU01002"/>
    </source>
</evidence>
<feature type="compositionally biased region" description="Basic residues" evidence="3">
    <location>
        <begin position="1"/>
        <end position="10"/>
    </location>
</feature>
<comment type="caution">
    <text evidence="5">The sequence shown here is derived from an EMBL/GenBank/DDBJ whole genome shotgun (WGS) entry which is preliminary data.</text>
</comment>
<organism evidence="5 6">
    <name type="scientific">Hibiscus syriacus</name>
    <name type="common">Rose of Sharon</name>
    <dbReference type="NCBI Taxonomy" id="106335"/>
    <lineage>
        <taxon>Eukaryota</taxon>
        <taxon>Viridiplantae</taxon>
        <taxon>Streptophyta</taxon>
        <taxon>Embryophyta</taxon>
        <taxon>Tracheophyta</taxon>
        <taxon>Spermatophyta</taxon>
        <taxon>Magnoliopsida</taxon>
        <taxon>eudicotyledons</taxon>
        <taxon>Gunneridae</taxon>
        <taxon>Pentapetalae</taxon>
        <taxon>rosids</taxon>
        <taxon>malvids</taxon>
        <taxon>Malvales</taxon>
        <taxon>Malvaceae</taxon>
        <taxon>Malvoideae</taxon>
        <taxon>Hibiscus</taxon>
    </lineage>
</organism>
<keyword evidence="6" id="KW-1185">Reference proteome</keyword>
<protein>
    <submittedName>
        <fullName evidence="5">WCRKC thioredoxin 1 isoform 1</fullName>
    </submittedName>
</protein>
<comment type="caution">
    <text evidence="2">Lacks conserved residue(s) required for the propagation of feature annotation.</text>
</comment>
<sequence>MRIRNSRIHLQRSLSPPPPSSSPQPSNPPSDQQPPQHIMVSRINARLSSIDNGSDSKDTIDSWSMSTNDSFGHTVFVQTSSSSSSVSSSLSLNGRWCEEEKAKPLKKRRVVMDALMEERNQNQRCNRENGKGWRCNKMRVKGRSLCNHHLEMQRTRNTHCATTGNEEEEEAEEEEGTTSFAVSGNQKGEKKRVKVVKKARCISSLLRDTVPLF</sequence>
<evidence type="ECO:0000313" key="6">
    <source>
        <dbReference type="Proteomes" id="UP000436088"/>
    </source>
</evidence>
<dbReference type="PROSITE" id="PS51667">
    <property type="entry name" value="WRC"/>
    <property type="match status" value="1"/>
</dbReference>
<evidence type="ECO:0000256" key="1">
    <source>
        <dbReference type="ARBA" id="ARBA00023242"/>
    </source>
</evidence>
<dbReference type="EMBL" id="VEPZ02000196">
    <property type="protein sequence ID" value="KAE8731156.1"/>
    <property type="molecule type" value="Genomic_DNA"/>
</dbReference>
<dbReference type="AlphaFoldDB" id="A0A6A3CQE3"/>
<evidence type="ECO:0000256" key="3">
    <source>
        <dbReference type="SAM" id="MobiDB-lite"/>
    </source>
</evidence>
<dbReference type="Proteomes" id="UP000436088">
    <property type="component" value="Unassembled WGS sequence"/>
</dbReference>
<name>A0A6A3CQE3_HIBSY</name>
<reference evidence="5" key="1">
    <citation type="submission" date="2019-09" db="EMBL/GenBank/DDBJ databases">
        <title>Draft genome information of white flower Hibiscus syriacus.</title>
        <authorList>
            <person name="Kim Y.-M."/>
        </authorList>
    </citation>
    <scope>NUCLEOTIDE SEQUENCE [LARGE SCALE GENOMIC DNA]</scope>
    <source>
        <strain evidence="5">YM2019G1</strain>
    </source>
</reference>
<feature type="region of interest" description="Disordered" evidence="3">
    <location>
        <begin position="1"/>
        <end position="36"/>
    </location>
</feature>
<feature type="compositionally biased region" description="Pro residues" evidence="3">
    <location>
        <begin position="15"/>
        <end position="32"/>
    </location>
</feature>
<proteinExistence type="predicted"/>
<evidence type="ECO:0000313" key="5">
    <source>
        <dbReference type="EMBL" id="KAE8731156.1"/>
    </source>
</evidence>
<dbReference type="Pfam" id="PF08879">
    <property type="entry name" value="WRC"/>
    <property type="match status" value="1"/>
</dbReference>
<feature type="compositionally biased region" description="Acidic residues" evidence="3">
    <location>
        <begin position="165"/>
        <end position="176"/>
    </location>
</feature>
<feature type="region of interest" description="Disordered" evidence="3">
    <location>
        <begin position="156"/>
        <end position="189"/>
    </location>
</feature>
<evidence type="ECO:0000259" key="4">
    <source>
        <dbReference type="PROSITE" id="PS51667"/>
    </source>
</evidence>